<feature type="transmembrane region" description="Helical" evidence="1">
    <location>
        <begin position="111"/>
        <end position="130"/>
    </location>
</feature>
<feature type="transmembrane region" description="Helical" evidence="1">
    <location>
        <begin position="53"/>
        <end position="73"/>
    </location>
</feature>
<keyword evidence="3" id="KW-1185">Reference proteome</keyword>
<dbReference type="OrthoDB" id="1551186at2"/>
<keyword evidence="1" id="KW-0472">Membrane</keyword>
<dbReference type="EMBL" id="FQYP01000006">
    <property type="protein sequence ID" value="SHJ19977.1"/>
    <property type="molecule type" value="Genomic_DNA"/>
</dbReference>
<evidence type="ECO:0000256" key="1">
    <source>
        <dbReference type="SAM" id="Phobius"/>
    </source>
</evidence>
<feature type="transmembrane region" description="Helical" evidence="1">
    <location>
        <begin position="85"/>
        <end position="105"/>
    </location>
</feature>
<gene>
    <name evidence="2" type="ORF">SAMN04488508_106212</name>
</gene>
<dbReference type="Pfam" id="PF19851">
    <property type="entry name" value="DUF6326"/>
    <property type="match status" value="1"/>
</dbReference>
<evidence type="ECO:0000313" key="3">
    <source>
        <dbReference type="Proteomes" id="UP000184432"/>
    </source>
</evidence>
<dbReference type="STRING" id="570521.SAMN04488508_106212"/>
<accession>A0A1M6HCN3</accession>
<dbReference type="RefSeq" id="WP_073317070.1">
    <property type="nucleotide sequence ID" value="NZ_FQYP01000006.1"/>
</dbReference>
<keyword evidence="1" id="KW-1133">Transmembrane helix</keyword>
<proteinExistence type="predicted"/>
<protein>
    <submittedName>
        <fullName evidence="2">Uncharacterized protein</fullName>
    </submittedName>
</protein>
<dbReference type="InterPro" id="IPR046289">
    <property type="entry name" value="DUF6326"/>
</dbReference>
<dbReference type="Proteomes" id="UP000184432">
    <property type="component" value="Unassembled WGS sequence"/>
</dbReference>
<organism evidence="2 3">
    <name type="scientific">Aquimarina spongiae</name>
    <dbReference type="NCBI Taxonomy" id="570521"/>
    <lineage>
        <taxon>Bacteria</taxon>
        <taxon>Pseudomonadati</taxon>
        <taxon>Bacteroidota</taxon>
        <taxon>Flavobacteriia</taxon>
        <taxon>Flavobacteriales</taxon>
        <taxon>Flavobacteriaceae</taxon>
        <taxon>Aquimarina</taxon>
    </lineage>
</organism>
<reference evidence="3" key="1">
    <citation type="submission" date="2016-11" db="EMBL/GenBank/DDBJ databases">
        <authorList>
            <person name="Varghese N."/>
            <person name="Submissions S."/>
        </authorList>
    </citation>
    <scope>NUCLEOTIDE SEQUENCE [LARGE SCALE GENOMIC DNA]</scope>
    <source>
        <strain evidence="3">DSM 22623</strain>
    </source>
</reference>
<sequence>MKKTETVIPDRKVILSTLWIFVTLNYLYCDVLSLMSAAMLKALLTGEIAGIHMNQVTLLMAGIIMEIFMAMVLLSRILKYIVNRLLNIIAGSIKTLIMIGTLLMGGASYHYWFFATIEIVTTVFIIWYAWTWSTYTMTVHVST</sequence>
<keyword evidence="1" id="KW-0812">Transmembrane</keyword>
<evidence type="ECO:0000313" key="2">
    <source>
        <dbReference type="EMBL" id="SHJ19977.1"/>
    </source>
</evidence>
<name>A0A1M6HCN3_9FLAO</name>
<dbReference type="AlphaFoldDB" id="A0A1M6HCN3"/>